<organism evidence="1 2">
    <name type="scientific">Ralstonia insidiosa</name>
    <dbReference type="NCBI Taxonomy" id="190721"/>
    <lineage>
        <taxon>Bacteria</taxon>
        <taxon>Pseudomonadati</taxon>
        <taxon>Pseudomonadota</taxon>
        <taxon>Betaproteobacteria</taxon>
        <taxon>Burkholderiales</taxon>
        <taxon>Burkholderiaceae</taxon>
        <taxon>Ralstonia</taxon>
    </lineage>
</organism>
<accession>A0A192A866</accession>
<dbReference type="GeneID" id="61529892"/>
<keyword evidence="1" id="KW-0614">Plasmid</keyword>
<keyword evidence="2" id="KW-1185">Reference proteome</keyword>
<evidence type="ECO:0000313" key="1">
    <source>
        <dbReference type="EMBL" id="ANJ76456.1"/>
    </source>
</evidence>
<protein>
    <submittedName>
        <fullName evidence="1">Uncharacterized protein</fullName>
    </submittedName>
</protein>
<sequence length="197" mass="22288">MNATTGSSLLKLIEIYDTDADDEVGGQDLPYLVTASYDGDYQAAVDLIRGDKSLVAFNVQPAVERCKLPGHVEFSTFESLDTIYRFFGGPRPLSPDQELSRRYWQSTYARTVGELRAALANFPDDFPLIHTGHDGQREAMNRLGVHVTTNEWEWTTPEHPAYGRYSGWAMRINAVDLFEWNQIASGLWTNKRHADID</sequence>
<dbReference type="OrthoDB" id="9133579at2"/>
<dbReference type="EMBL" id="CP016024">
    <property type="protein sequence ID" value="ANJ76456.1"/>
    <property type="molecule type" value="Genomic_DNA"/>
</dbReference>
<name>A0A192A866_9RALS</name>
<gene>
    <name evidence="1" type="ORF">A9Y76_28080</name>
</gene>
<dbReference type="PROSITE" id="PS00018">
    <property type="entry name" value="EF_HAND_1"/>
    <property type="match status" value="1"/>
</dbReference>
<dbReference type="RefSeq" id="WP_024979616.1">
    <property type="nucleotide sequence ID" value="NZ_CP016024.1"/>
</dbReference>
<dbReference type="InterPro" id="IPR018247">
    <property type="entry name" value="EF_Hand_1_Ca_BS"/>
</dbReference>
<reference evidence="2" key="1">
    <citation type="submission" date="2016-06" db="EMBL/GenBank/DDBJ databases">
        <authorList>
            <person name="Xu Y."/>
            <person name="Nagy A."/>
            <person name="Yan X."/>
            <person name="Kim S.W."/>
            <person name="Haley B."/>
            <person name="Liu N.T."/>
            <person name="Nou X."/>
        </authorList>
    </citation>
    <scope>NUCLEOTIDE SEQUENCE [LARGE SCALE GENOMIC DNA]</scope>
    <source>
        <strain evidence="2">ATCC 49129</strain>
        <plasmid evidence="2">pri-1</plasmid>
    </source>
</reference>
<dbReference type="Proteomes" id="UP000078572">
    <property type="component" value="Plasmid pRI-1"/>
</dbReference>
<evidence type="ECO:0000313" key="2">
    <source>
        <dbReference type="Proteomes" id="UP000078572"/>
    </source>
</evidence>
<proteinExistence type="predicted"/>
<geneLocation type="plasmid" evidence="2">
    <name>pri-1</name>
</geneLocation>
<dbReference type="AlphaFoldDB" id="A0A192A866"/>